<dbReference type="InterPro" id="IPR004839">
    <property type="entry name" value="Aminotransferase_I/II_large"/>
</dbReference>
<dbReference type="RefSeq" id="WP_080063235.1">
    <property type="nucleotide sequence ID" value="NZ_MZGX01000004.1"/>
</dbReference>
<dbReference type="Gene3D" id="3.90.1150.10">
    <property type="entry name" value="Aspartate Aminotransferase, domain 1"/>
    <property type="match status" value="1"/>
</dbReference>
<keyword evidence="4 9" id="KW-0032">Aminotransferase</keyword>
<dbReference type="InterPro" id="IPR015421">
    <property type="entry name" value="PyrdxlP-dep_Trfase_major"/>
</dbReference>
<evidence type="ECO:0000256" key="1">
    <source>
        <dbReference type="ARBA" id="ARBA00001933"/>
    </source>
</evidence>
<comment type="pathway">
    <text evidence="9">Amino-acid biosynthesis; L-histidine biosynthesis; L-histidine from 5-phospho-alpha-D-ribose 1-diphosphate: step 7/9.</text>
</comment>
<evidence type="ECO:0000256" key="2">
    <source>
        <dbReference type="ARBA" id="ARBA00007970"/>
    </source>
</evidence>
<dbReference type="InterPro" id="IPR015422">
    <property type="entry name" value="PyrdxlP-dep_Trfase_small"/>
</dbReference>
<feature type="modified residue" description="N6-(pyridoxal phosphate)lysine" evidence="9">
    <location>
        <position position="217"/>
    </location>
</feature>
<feature type="domain" description="Aminotransferase class I/classII large" evidence="10">
    <location>
        <begin position="25"/>
        <end position="350"/>
    </location>
</feature>
<dbReference type="GO" id="GO:0030170">
    <property type="term" value="F:pyridoxal phosphate binding"/>
    <property type="evidence" value="ECO:0007669"/>
    <property type="project" value="InterPro"/>
</dbReference>
<evidence type="ECO:0000256" key="3">
    <source>
        <dbReference type="ARBA" id="ARBA00011738"/>
    </source>
</evidence>
<dbReference type="EMBL" id="MZGX01000004">
    <property type="protein sequence ID" value="OPX45394.1"/>
    <property type="molecule type" value="Genomic_DNA"/>
</dbReference>
<dbReference type="Proteomes" id="UP000191554">
    <property type="component" value="Unassembled WGS sequence"/>
</dbReference>
<dbReference type="AlphaFoldDB" id="A0A1V4SNH6"/>
<dbReference type="PANTHER" id="PTHR42885:SF2">
    <property type="entry name" value="HISTIDINOL-PHOSPHATE AMINOTRANSFERASE"/>
    <property type="match status" value="1"/>
</dbReference>
<evidence type="ECO:0000256" key="7">
    <source>
        <dbReference type="ARBA" id="ARBA00022898"/>
    </source>
</evidence>
<dbReference type="Pfam" id="PF00155">
    <property type="entry name" value="Aminotran_1_2"/>
    <property type="match status" value="1"/>
</dbReference>
<keyword evidence="5 9" id="KW-0028">Amino-acid biosynthesis</keyword>
<evidence type="ECO:0000256" key="8">
    <source>
        <dbReference type="ARBA" id="ARBA00023102"/>
    </source>
</evidence>
<comment type="cofactor">
    <cofactor evidence="1 9">
        <name>pyridoxal 5'-phosphate</name>
        <dbReference type="ChEBI" id="CHEBI:597326"/>
    </cofactor>
</comment>
<evidence type="ECO:0000256" key="9">
    <source>
        <dbReference type="HAMAP-Rule" id="MF_01023"/>
    </source>
</evidence>
<comment type="caution">
    <text evidence="11">The sequence shown here is derived from an EMBL/GenBank/DDBJ whole genome shotgun (WGS) entry which is preliminary data.</text>
</comment>
<comment type="subunit">
    <text evidence="3 9">Homodimer.</text>
</comment>
<evidence type="ECO:0000256" key="4">
    <source>
        <dbReference type="ARBA" id="ARBA00022576"/>
    </source>
</evidence>
<dbReference type="Gene3D" id="3.40.640.10">
    <property type="entry name" value="Type I PLP-dependent aspartate aminotransferase-like (Major domain)"/>
    <property type="match status" value="1"/>
</dbReference>
<dbReference type="CDD" id="cd00609">
    <property type="entry name" value="AAT_like"/>
    <property type="match status" value="1"/>
</dbReference>
<keyword evidence="6 9" id="KW-0808">Transferase</keyword>
<dbReference type="PANTHER" id="PTHR42885">
    <property type="entry name" value="HISTIDINOL-PHOSPHATE AMINOTRANSFERASE-RELATED"/>
    <property type="match status" value="1"/>
</dbReference>
<sequence>MIEELIRPEIRSFIPYNANQQPYRIKLDANESPFNLPAAARQKLAEYVLKDPKLNLYPDTDSVELRKALSEHWTVDYKNIIVGTGSDQLIQVIANVFVGPGDKVLYPAPSFGMYGDSCIIAGGTPVKYILEPGQRFEYCKETIFEAYDREKPKLVYICNPNNPTGNIMPAADVLQVVRYCKNAVVVVDEAYAEFCDTTVIPHTLEFENLIVLRTFSKAYGLAGIRCGYSIAGPALTAAVNLARAPYNISRLSQYTAQLVLEEKDEIRKNVQYLVDQRKRLSGELEQIRGIQVFQSHSNFILVKADRCKEVYKKLCEKGIFIRIFGASPLLENCLRISVGTEQQNTILLDELKSICYND</sequence>
<comment type="catalytic activity">
    <reaction evidence="9">
        <text>L-histidinol phosphate + 2-oxoglutarate = 3-(imidazol-4-yl)-2-oxopropyl phosphate + L-glutamate</text>
        <dbReference type="Rhea" id="RHEA:23744"/>
        <dbReference type="ChEBI" id="CHEBI:16810"/>
        <dbReference type="ChEBI" id="CHEBI:29985"/>
        <dbReference type="ChEBI" id="CHEBI:57766"/>
        <dbReference type="ChEBI" id="CHEBI:57980"/>
        <dbReference type="EC" id="2.6.1.9"/>
    </reaction>
</comment>
<protein>
    <recommendedName>
        <fullName evidence="9">Histidinol-phosphate aminotransferase</fullName>
        <ecNumber evidence="9">2.6.1.9</ecNumber>
    </recommendedName>
    <alternativeName>
        <fullName evidence="9">Imidazole acetol-phosphate transaminase</fullName>
    </alternativeName>
</protein>
<proteinExistence type="inferred from homology"/>
<dbReference type="GO" id="GO:0004400">
    <property type="term" value="F:histidinol-phosphate transaminase activity"/>
    <property type="evidence" value="ECO:0007669"/>
    <property type="project" value="UniProtKB-UniRule"/>
</dbReference>
<dbReference type="InterPro" id="IPR001917">
    <property type="entry name" value="Aminotrans_II_pyridoxalP_BS"/>
</dbReference>
<dbReference type="InterPro" id="IPR015424">
    <property type="entry name" value="PyrdxlP-dep_Trfase"/>
</dbReference>
<evidence type="ECO:0000313" key="11">
    <source>
        <dbReference type="EMBL" id="OPX45394.1"/>
    </source>
</evidence>
<keyword evidence="12" id="KW-1185">Reference proteome</keyword>
<dbReference type="STRING" id="48256.CLHUN_07640"/>
<gene>
    <name evidence="11" type="primary">hisC2</name>
    <name evidence="9" type="synonym">hisC</name>
    <name evidence="11" type="ORF">CLHUN_07640</name>
</gene>
<dbReference type="GO" id="GO:0000105">
    <property type="term" value="P:L-histidine biosynthetic process"/>
    <property type="evidence" value="ECO:0007669"/>
    <property type="project" value="UniProtKB-UniRule"/>
</dbReference>
<keyword evidence="8 9" id="KW-0368">Histidine biosynthesis</keyword>
<keyword evidence="7 9" id="KW-0663">Pyridoxal phosphate</keyword>
<evidence type="ECO:0000259" key="10">
    <source>
        <dbReference type="Pfam" id="PF00155"/>
    </source>
</evidence>
<evidence type="ECO:0000313" key="12">
    <source>
        <dbReference type="Proteomes" id="UP000191554"/>
    </source>
</evidence>
<comment type="similarity">
    <text evidence="2 9">Belongs to the class-II pyridoxal-phosphate-dependent aminotransferase family. Histidinol-phosphate aminotransferase subfamily.</text>
</comment>
<dbReference type="HAMAP" id="MF_01023">
    <property type="entry name" value="HisC_aminotrans_2"/>
    <property type="match status" value="1"/>
</dbReference>
<dbReference type="PROSITE" id="PS00599">
    <property type="entry name" value="AA_TRANSFER_CLASS_2"/>
    <property type="match status" value="1"/>
</dbReference>
<accession>A0A1V4SNH6</accession>
<reference evidence="11 12" key="1">
    <citation type="submission" date="2017-03" db="EMBL/GenBank/DDBJ databases">
        <title>Genome sequence of Clostridium hungatei DSM 14427.</title>
        <authorList>
            <person name="Poehlein A."/>
            <person name="Daniel R."/>
        </authorList>
    </citation>
    <scope>NUCLEOTIDE SEQUENCE [LARGE SCALE GENOMIC DNA]</scope>
    <source>
        <strain evidence="11 12">DSM 14427</strain>
    </source>
</reference>
<dbReference type="OrthoDB" id="9813612at2"/>
<dbReference type="NCBIfam" id="TIGR01141">
    <property type="entry name" value="hisC"/>
    <property type="match status" value="1"/>
</dbReference>
<dbReference type="SUPFAM" id="SSF53383">
    <property type="entry name" value="PLP-dependent transferases"/>
    <property type="match status" value="1"/>
</dbReference>
<dbReference type="InterPro" id="IPR005861">
    <property type="entry name" value="HisP_aminotrans"/>
</dbReference>
<evidence type="ECO:0000256" key="5">
    <source>
        <dbReference type="ARBA" id="ARBA00022605"/>
    </source>
</evidence>
<evidence type="ECO:0000256" key="6">
    <source>
        <dbReference type="ARBA" id="ARBA00022679"/>
    </source>
</evidence>
<dbReference type="EC" id="2.6.1.9" evidence="9"/>
<name>A0A1V4SNH6_RUMHU</name>
<organism evidence="11 12">
    <name type="scientific">Ruminiclostridium hungatei</name>
    <name type="common">Clostridium hungatei</name>
    <dbReference type="NCBI Taxonomy" id="48256"/>
    <lineage>
        <taxon>Bacteria</taxon>
        <taxon>Bacillati</taxon>
        <taxon>Bacillota</taxon>
        <taxon>Clostridia</taxon>
        <taxon>Eubacteriales</taxon>
        <taxon>Oscillospiraceae</taxon>
        <taxon>Ruminiclostridium</taxon>
    </lineage>
</organism>
<dbReference type="UniPathway" id="UPA00031">
    <property type="reaction ID" value="UER00012"/>
</dbReference>